<evidence type="ECO:0000313" key="6">
    <source>
        <dbReference type="EMBL" id="SFW22562.1"/>
    </source>
</evidence>
<sequence length="211" mass="24480">MEYSCFIFFGTFILQLYFCTIMARNKAFDPEERLEKARDLFWQKGYNATSMQDLVDGMQLNRASIYDTYGDKHALFQQCLSNYAKQALKDYKQCCEVCSPVAAVEHIVRKAISNRKEGQSCLMVKTSFELASMDQEIKDLVKHQALELIHVLQELLEKAKQMGEIPADKDPGLMARFLYSSFSSIWMMDVLFNDKQLIDQLTDHILNSIRR</sequence>
<reference evidence="6 7" key="1">
    <citation type="submission" date="2016-11" db="EMBL/GenBank/DDBJ databases">
        <authorList>
            <person name="Jaros S."/>
            <person name="Januszkiewicz K."/>
            <person name="Wedrychowicz H."/>
        </authorList>
    </citation>
    <scope>NUCLEOTIDE SEQUENCE [LARGE SCALE GENOMIC DNA]</scope>
    <source>
        <strain evidence="6 7">DSM 784</strain>
    </source>
</reference>
<dbReference type="InterPro" id="IPR001647">
    <property type="entry name" value="HTH_TetR"/>
</dbReference>
<dbReference type="InterPro" id="IPR009057">
    <property type="entry name" value="Homeodomain-like_sf"/>
</dbReference>
<dbReference type="PANTHER" id="PTHR47506">
    <property type="entry name" value="TRANSCRIPTIONAL REGULATORY PROTEIN"/>
    <property type="match status" value="1"/>
</dbReference>
<dbReference type="PROSITE" id="PS50977">
    <property type="entry name" value="HTH_TETR_2"/>
    <property type="match status" value="1"/>
</dbReference>
<name>A0A1K1MHF0_9BACT</name>
<dbReference type="Gene3D" id="1.10.357.10">
    <property type="entry name" value="Tetracycline Repressor, domain 2"/>
    <property type="match status" value="1"/>
</dbReference>
<gene>
    <name evidence="6" type="ORF">SAMN05661012_00580</name>
</gene>
<organism evidence="6 7">
    <name type="scientific">Chitinophaga sancti</name>
    <dbReference type="NCBI Taxonomy" id="1004"/>
    <lineage>
        <taxon>Bacteria</taxon>
        <taxon>Pseudomonadati</taxon>
        <taxon>Bacteroidota</taxon>
        <taxon>Chitinophagia</taxon>
        <taxon>Chitinophagales</taxon>
        <taxon>Chitinophagaceae</taxon>
        <taxon>Chitinophaga</taxon>
    </lineage>
</organism>
<dbReference type="GO" id="GO:0003677">
    <property type="term" value="F:DNA binding"/>
    <property type="evidence" value="ECO:0007669"/>
    <property type="project" value="UniProtKB-UniRule"/>
</dbReference>
<protein>
    <submittedName>
        <fullName evidence="6">Transcriptional regulator, TetR family</fullName>
    </submittedName>
</protein>
<evidence type="ECO:0000256" key="4">
    <source>
        <dbReference type="PROSITE-ProRule" id="PRU00335"/>
    </source>
</evidence>
<keyword evidence="3" id="KW-0804">Transcription</keyword>
<feature type="DNA-binding region" description="H-T-H motif" evidence="4">
    <location>
        <begin position="50"/>
        <end position="69"/>
    </location>
</feature>
<keyword evidence="2 4" id="KW-0238">DNA-binding</keyword>
<dbReference type="PANTHER" id="PTHR47506:SF10">
    <property type="entry name" value="TRANSCRIPTIONAL REGULATORY PROTEIN"/>
    <property type="match status" value="1"/>
</dbReference>
<evidence type="ECO:0000313" key="7">
    <source>
        <dbReference type="Proteomes" id="UP000183788"/>
    </source>
</evidence>
<dbReference type="EMBL" id="FPIZ01000002">
    <property type="protein sequence ID" value="SFW22562.1"/>
    <property type="molecule type" value="Genomic_DNA"/>
</dbReference>
<dbReference type="SUPFAM" id="SSF46689">
    <property type="entry name" value="Homeodomain-like"/>
    <property type="match status" value="1"/>
</dbReference>
<evidence type="ECO:0000256" key="3">
    <source>
        <dbReference type="ARBA" id="ARBA00023163"/>
    </source>
</evidence>
<dbReference type="Gene3D" id="1.10.10.60">
    <property type="entry name" value="Homeodomain-like"/>
    <property type="match status" value="1"/>
</dbReference>
<dbReference type="InterPro" id="IPR011075">
    <property type="entry name" value="TetR_C"/>
</dbReference>
<dbReference type="Proteomes" id="UP000183788">
    <property type="component" value="Unassembled WGS sequence"/>
</dbReference>
<dbReference type="InterPro" id="IPR036271">
    <property type="entry name" value="Tet_transcr_reg_TetR-rel_C_sf"/>
</dbReference>
<dbReference type="SUPFAM" id="SSF48498">
    <property type="entry name" value="Tetracyclin repressor-like, C-terminal domain"/>
    <property type="match status" value="1"/>
</dbReference>
<dbReference type="Pfam" id="PF16925">
    <property type="entry name" value="TetR_C_13"/>
    <property type="match status" value="1"/>
</dbReference>
<evidence type="ECO:0000259" key="5">
    <source>
        <dbReference type="PROSITE" id="PS50977"/>
    </source>
</evidence>
<evidence type="ECO:0000256" key="1">
    <source>
        <dbReference type="ARBA" id="ARBA00023015"/>
    </source>
</evidence>
<dbReference type="Pfam" id="PF00440">
    <property type="entry name" value="TetR_N"/>
    <property type="match status" value="1"/>
</dbReference>
<evidence type="ECO:0000256" key="2">
    <source>
        <dbReference type="ARBA" id="ARBA00023125"/>
    </source>
</evidence>
<keyword evidence="1" id="KW-0805">Transcription regulation</keyword>
<dbReference type="AlphaFoldDB" id="A0A1K1MHF0"/>
<dbReference type="STRING" id="1004.SAMN05661012_00580"/>
<feature type="domain" description="HTH tetR-type" evidence="5">
    <location>
        <begin position="27"/>
        <end position="87"/>
    </location>
</feature>
<proteinExistence type="predicted"/>
<accession>A0A1K1MHF0</accession>